<dbReference type="InterPro" id="IPR037191">
    <property type="entry name" value="VPS9_dom_sf"/>
</dbReference>
<accession>A0A7E5VPG6</accession>
<dbReference type="Pfam" id="PF00788">
    <property type="entry name" value="RA"/>
    <property type="match status" value="1"/>
</dbReference>
<keyword evidence="3" id="KW-0727">SH2 domain</keyword>
<feature type="region of interest" description="Disordered" evidence="4">
    <location>
        <begin position="344"/>
        <end position="368"/>
    </location>
</feature>
<reference evidence="9" key="1">
    <citation type="submission" date="2025-08" db="UniProtKB">
        <authorList>
            <consortium name="RefSeq"/>
        </authorList>
    </citation>
    <scope>IDENTIFICATION</scope>
</reference>
<name>A0A7E5VPG6_TRINI</name>
<dbReference type="InterPro" id="IPR003123">
    <property type="entry name" value="VPS9"/>
</dbReference>
<dbReference type="PROSITE" id="PS50001">
    <property type="entry name" value="SH2"/>
    <property type="match status" value="1"/>
</dbReference>
<dbReference type="InterPro" id="IPR045046">
    <property type="entry name" value="Vps9-like"/>
</dbReference>
<dbReference type="CTD" id="31987"/>
<evidence type="ECO:0000256" key="2">
    <source>
        <dbReference type="ARBA" id="ARBA00022468"/>
    </source>
</evidence>
<dbReference type="GO" id="GO:0016192">
    <property type="term" value="P:vesicle-mediated transport"/>
    <property type="evidence" value="ECO:0007669"/>
    <property type="project" value="InterPro"/>
</dbReference>
<dbReference type="GO" id="GO:0031267">
    <property type="term" value="F:small GTPase binding"/>
    <property type="evidence" value="ECO:0007669"/>
    <property type="project" value="TreeGrafter"/>
</dbReference>
<dbReference type="InterPro" id="IPR000159">
    <property type="entry name" value="RA_dom"/>
</dbReference>
<dbReference type="Gene3D" id="1.20.1050.80">
    <property type="entry name" value="VPS9 domain"/>
    <property type="match status" value="1"/>
</dbReference>
<feature type="compositionally biased region" description="Polar residues" evidence="4">
    <location>
        <begin position="273"/>
        <end position="285"/>
    </location>
</feature>
<dbReference type="GO" id="GO:0030139">
    <property type="term" value="C:endocytic vesicle"/>
    <property type="evidence" value="ECO:0007669"/>
    <property type="project" value="TreeGrafter"/>
</dbReference>
<dbReference type="GO" id="GO:0007165">
    <property type="term" value="P:signal transduction"/>
    <property type="evidence" value="ECO:0007669"/>
    <property type="project" value="InterPro"/>
</dbReference>
<dbReference type="SMART" id="SM00167">
    <property type="entry name" value="VPS9"/>
    <property type="match status" value="1"/>
</dbReference>
<dbReference type="Proteomes" id="UP000322000">
    <property type="component" value="Chromosome 7"/>
</dbReference>
<feature type="compositionally biased region" description="Basic and acidic residues" evidence="4">
    <location>
        <begin position="1"/>
        <end position="16"/>
    </location>
</feature>
<dbReference type="Pfam" id="PF02204">
    <property type="entry name" value="VPS9"/>
    <property type="match status" value="1"/>
</dbReference>
<dbReference type="PANTHER" id="PTHR23101:SF104">
    <property type="entry name" value="PROTEIN SPRINT"/>
    <property type="match status" value="1"/>
</dbReference>
<dbReference type="GeneID" id="113495606"/>
<evidence type="ECO:0000256" key="1">
    <source>
        <dbReference type="ARBA" id="ARBA00006919"/>
    </source>
</evidence>
<feature type="compositionally biased region" description="Low complexity" evidence="4">
    <location>
        <begin position="437"/>
        <end position="447"/>
    </location>
</feature>
<dbReference type="PROSITE" id="PS50200">
    <property type="entry name" value="RA"/>
    <property type="match status" value="1"/>
</dbReference>
<dbReference type="RefSeq" id="XP_026730223.1">
    <property type="nucleotide sequence ID" value="XM_026874422.1"/>
</dbReference>
<evidence type="ECO:0000256" key="4">
    <source>
        <dbReference type="SAM" id="MobiDB-lite"/>
    </source>
</evidence>
<feature type="region of interest" description="Disordered" evidence="4">
    <location>
        <begin position="267"/>
        <end position="311"/>
    </location>
</feature>
<organism evidence="8 9">
    <name type="scientific">Trichoplusia ni</name>
    <name type="common">Cabbage looper</name>
    <dbReference type="NCBI Taxonomy" id="7111"/>
    <lineage>
        <taxon>Eukaryota</taxon>
        <taxon>Metazoa</taxon>
        <taxon>Ecdysozoa</taxon>
        <taxon>Arthropoda</taxon>
        <taxon>Hexapoda</taxon>
        <taxon>Insecta</taxon>
        <taxon>Pterygota</taxon>
        <taxon>Neoptera</taxon>
        <taxon>Endopterygota</taxon>
        <taxon>Lepidoptera</taxon>
        <taxon>Glossata</taxon>
        <taxon>Ditrysia</taxon>
        <taxon>Noctuoidea</taxon>
        <taxon>Noctuidae</taxon>
        <taxon>Plusiinae</taxon>
        <taxon>Trichoplusia</taxon>
    </lineage>
</organism>
<keyword evidence="2" id="KW-0343">GTPase activation</keyword>
<dbReference type="GO" id="GO:0005829">
    <property type="term" value="C:cytosol"/>
    <property type="evidence" value="ECO:0007669"/>
    <property type="project" value="TreeGrafter"/>
</dbReference>
<dbReference type="Gene3D" id="3.30.505.10">
    <property type="entry name" value="SH2 domain"/>
    <property type="match status" value="1"/>
</dbReference>
<feature type="domain" description="Ras-associating" evidence="6">
    <location>
        <begin position="1237"/>
        <end position="1325"/>
    </location>
</feature>
<feature type="compositionally biased region" description="Basic residues" evidence="4">
    <location>
        <begin position="486"/>
        <end position="498"/>
    </location>
</feature>
<evidence type="ECO:0000256" key="3">
    <source>
        <dbReference type="PROSITE-ProRule" id="PRU00191"/>
    </source>
</evidence>
<feature type="compositionally biased region" description="Polar residues" evidence="4">
    <location>
        <begin position="231"/>
        <end position="246"/>
    </location>
</feature>
<dbReference type="InterPro" id="IPR036860">
    <property type="entry name" value="SH2_dom_sf"/>
</dbReference>
<dbReference type="PRINTS" id="PR00401">
    <property type="entry name" value="SH2DOMAIN"/>
</dbReference>
<gene>
    <name evidence="9" type="primary">LOC113495606</name>
</gene>
<dbReference type="SMART" id="SM00314">
    <property type="entry name" value="RA"/>
    <property type="match status" value="1"/>
</dbReference>
<evidence type="ECO:0000313" key="8">
    <source>
        <dbReference type="Proteomes" id="UP000322000"/>
    </source>
</evidence>
<dbReference type="PANTHER" id="PTHR23101">
    <property type="entry name" value="RAB GDP/GTP EXCHANGE FACTOR"/>
    <property type="match status" value="1"/>
</dbReference>
<dbReference type="InterPro" id="IPR000980">
    <property type="entry name" value="SH2"/>
</dbReference>
<feature type="region of interest" description="Disordered" evidence="4">
    <location>
        <begin position="435"/>
        <end position="504"/>
    </location>
</feature>
<evidence type="ECO:0000313" key="9">
    <source>
        <dbReference type="RefSeq" id="XP_026730223.1"/>
    </source>
</evidence>
<keyword evidence="8" id="KW-1185">Reference proteome</keyword>
<feature type="region of interest" description="Disordered" evidence="4">
    <location>
        <begin position="231"/>
        <end position="253"/>
    </location>
</feature>
<feature type="domain" description="SH2" evidence="5">
    <location>
        <begin position="84"/>
        <end position="179"/>
    </location>
</feature>
<dbReference type="GO" id="GO:0005096">
    <property type="term" value="F:GTPase activator activity"/>
    <property type="evidence" value="ECO:0007669"/>
    <property type="project" value="UniProtKB-KW"/>
</dbReference>
<dbReference type="Pfam" id="PF23268">
    <property type="entry name" value="RIN1"/>
    <property type="match status" value="1"/>
</dbReference>
<feature type="region of interest" description="Disordered" evidence="4">
    <location>
        <begin position="1"/>
        <end position="68"/>
    </location>
</feature>
<dbReference type="PROSITE" id="PS51205">
    <property type="entry name" value="VPS9"/>
    <property type="match status" value="1"/>
</dbReference>
<sequence length="1338" mass="147652">MREAQDRKHRSRDLSLKDNQLFRPVDAEGSLGDSLSQSRESLSSDGEGARGDCSSVDSSGSGSEEQPPCDIGLLERLIRTHPVWFLPGIQRAGAFHLLQGKEEGNFVVRQSSQADTMAISVRLPADKGPYIEHYLIQASSGRIGLETSHNRFDNIPELIAHYSQCCDELPVQLQLPRPLREAKSRHQLSSLALLGQEFWGYPMANPKNNPNNLLSPCQLANGVVPMAVTPSDTGSSLSSFNASTRTNSREHILSPEKDQNVVLKMSPIEHSGSPPNQTQNLSTFKGKTAPSPPAKPNSAFIRAPRPTPPNTLNLMSSTNMMHRMSPEGECINAMTASLHGSFKRQMSEQNHVEPGSPVEQSQTNTSDSVDPIVNSLTKSSSTFAPNQLVSPNGTNSVTSGIFSPTSQINSPVSNDTISSKSGVFSPLSQTNKSEIFSPVSRSSPISSKNVFSPTSNQSIISPMMGKDRDKVLSPNTNTASTTPSGRSRRSKHSHRKESRHYQESDILESPGVYCRSSLVDKVSDYEDIWGPESNNSCSTFKPLKHENENNIHNGLMKSKRPDLLPDTLPKLNAAKSTQSILEKENMHILNSTESLNDKKTLSDSSLKKSFKDSNEIIATTNSKGNVVPKRPDKLNISSNMNKKLTEEIEAVIKHRENYSSESMETMKLEDDCILTSMGEESEKDNAGSPFYADPVDALKEKLLLLSQAAMPPVQRRKLLRVGVNLSQRYSEPPNQNHPYYPLRDMHSIEELSPSSPNTSSSVDNLMSLRSKPKMKPVQPPRVGSKPPTGKNDQTWTVDSSWEFINKNDECSNSESGTFPSLAEQECRLSAVDDGTQHLTVHQVVAQRFPDLRLNLEPTMLPEEVRSPPRASCYDNVHDLRPLSEQASDDGTVFSEPWDSSQWDGLIPPANGHQLYDNDEPCEWESPIPRRGPAAATRAKSFRDRLDPLLAAGRVRALRGGRTSRGAGAALRAYALHLAQDKSTTFAQNIDNFIACTLDSKEACPQIMMRNIRQFMSGMKNYLVKHGEREFEKEVEKERLKLKPTEFLNLDAILEGVMHRLVVRPLRARLYSLLAAWHAADVRRLHAAIERAQHATPLQLGIKESTKVPSSAVLAVISKNFLKMQEADSPLDKLENLLAAISVMFNAIRGERSVGADDLLPVLAWTIARSRLVCAELEAELMAGLLPAALLAGEGGYYLTALFSAVAVLKRLAPEQQQDSTSPQWRRGSVDTGREQCPVAVVRVVLPDECRGSIRRVPVPCRPGARARDLCRALAHAAAITNPQDYALFALHDGHETMLNENDCPQEVMSEKSGQNFTLAYRRIDAKIAWPQQAMLSYP</sequence>
<feature type="compositionally biased region" description="Low complexity" evidence="4">
    <location>
        <begin position="32"/>
        <end position="63"/>
    </location>
</feature>
<evidence type="ECO:0000259" key="5">
    <source>
        <dbReference type="PROSITE" id="PS50001"/>
    </source>
</evidence>
<feature type="compositionally biased region" description="Low complexity" evidence="4">
    <location>
        <begin position="473"/>
        <end position="485"/>
    </location>
</feature>
<feature type="domain" description="VPS9" evidence="7">
    <location>
        <begin position="1078"/>
        <end position="1217"/>
    </location>
</feature>
<dbReference type="SUPFAM" id="SSF109993">
    <property type="entry name" value="VPS9 domain"/>
    <property type="match status" value="1"/>
</dbReference>
<feature type="region of interest" description="Disordered" evidence="4">
    <location>
        <begin position="769"/>
        <end position="794"/>
    </location>
</feature>
<evidence type="ECO:0000259" key="7">
    <source>
        <dbReference type="PROSITE" id="PS51205"/>
    </source>
</evidence>
<comment type="similarity">
    <text evidence="1">Belongs to the RIN (Ras interaction/interference) family.</text>
</comment>
<dbReference type="SUPFAM" id="SSF55550">
    <property type="entry name" value="SH2 domain"/>
    <property type="match status" value="1"/>
</dbReference>
<dbReference type="SMART" id="SM00252">
    <property type="entry name" value="SH2"/>
    <property type="match status" value="1"/>
</dbReference>
<proteinExistence type="inferred from homology"/>
<feature type="compositionally biased region" description="Polar residues" evidence="4">
    <location>
        <begin position="358"/>
        <end position="368"/>
    </location>
</feature>
<feature type="compositionally biased region" description="Polar residues" evidence="4">
    <location>
        <begin position="448"/>
        <end position="460"/>
    </location>
</feature>
<dbReference type="GO" id="GO:0005085">
    <property type="term" value="F:guanyl-nucleotide exchange factor activity"/>
    <property type="evidence" value="ECO:0007669"/>
    <property type="project" value="InterPro"/>
</dbReference>
<dbReference type="Pfam" id="PF00017">
    <property type="entry name" value="SH2"/>
    <property type="match status" value="1"/>
</dbReference>
<protein>
    <submittedName>
        <fullName evidence="9">Protein sprint isoform X6</fullName>
    </submittedName>
</protein>
<evidence type="ECO:0000259" key="6">
    <source>
        <dbReference type="PROSITE" id="PS50200"/>
    </source>
</evidence>